<evidence type="ECO:0000256" key="1">
    <source>
        <dbReference type="SAM" id="MobiDB-lite"/>
    </source>
</evidence>
<reference evidence="2 3" key="1">
    <citation type="journal article" date="2019" name="Sci. Rep.">
        <title>Orb-weaving spider Araneus ventricosus genome elucidates the spidroin gene catalogue.</title>
        <authorList>
            <person name="Kono N."/>
            <person name="Nakamura H."/>
            <person name="Ohtoshi R."/>
            <person name="Moran D.A.P."/>
            <person name="Shinohara A."/>
            <person name="Yoshida Y."/>
            <person name="Fujiwara M."/>
            <person name="Mori M."/>
            <person name="Tomita M."/>
            <person name="Arakawa K."/>
        </authorList>
    </citation>
    <scope>NUCLEOTIDE SEQUENCE [LARGE SCALE GENOMIC DNA]</scope>
</reference>
<name>A0A4Y2H0L3_ARAVE</name>
<dbReference type="Proteomes" id="UP000499080">
    <property type="component" value="Unassembled WGS sequence"/>
</dbReference>
<gene>
    <name evidence="2" type="ORF">AVEN_220204_1</name>
</gene>
<organism evidence="2 3">
    <name type="scientific">Araneus ventricosus</name>
    <name type="common">Orbweaver spider</name>
    <name type="synonym">Epeira ventricosa</name>
    <dbReference type="NCBI Taxonomy" id="182803"/>
    <lineage>
        <taxon>Eukaryota</taxon>
        <taxon>Metazoa</taxon>
        <taxon>Ecdysozoa</taxon>
        <taxon>Arthropoda</taxon>
        <taxon>Chelicerata</taxon>
        <taxon>Arachnida</taxon>
        <taxon>Araneae</taxon>
        <taxon>Araneomorphae</taxon>
        <taxon>Entelegynae</taxon>
        <taxon>Araneoidea</taxon>
        <taxon>Araneidae</taxon>
        <taxon>Araneus</taxon>
    </lineage>
</organism>
<feature type="region of interest" description="Disordered" evidence="1">
    <location>
        <begin position="1"/>
        <end position="21"/>
    </location>
</feature>
<dbReference type="OrthoDB" id="411871at2759"/>
<feature type="compositionally biased region" description="Polar residues" evidence="1">
    <location>
        <begin position="98"/>
        <end position="107"/>
    </location>
</feature>
<dbReference type="EMBL" id="BGPR01001628">
    <property type="protein sequence ID" value="GBM58288.1"/>
    <property type="molecule type" value="Genomic_DNA"/>
</dbReference>
<evidence type="ECO:0000313" key="3">
    <source>
        <dbReference type="Proteomes" id="UP000499080"/>
    </source>
</evidence>
<accession>A0A4Y2H0L3</accession>
<feature type="region of interest" description="Disordered" evidence="1">
    <location>
        <begin position="97"/>
        <end position="126"/>
    </location>
</feature>
<protein>
    <submittedName>
        <fullName evidence="2">Uncharacterized protein</fullName>
    </submittedName>
</protein>
<keyword evidence="3" id="KW-1185">Reference proteome</keyword>
<feature type="compositionally biased region" description="Basic residues" evidence="1">
    <location>
        <begin position="1"/>
        <end position="13"/>
    </location>
</feature>
<evidence type="ECO:0000313" key="2">
    <source>
        <dbReference type="EMBL" id="GBM58288.1"/>
    </source>
</evidence>
<sequence>MKRKRVGAFRRRAQTATTETRRATCQIYSRERAQYRRLLVRTRRRAWSKFCEDTANPFGRHYKAIFRKGRPPSDLFQQSTSAGTEMEQAENILRTLYPATTQETKSAGPSPPPKMTVPSLAEKSQE</sequence>
<dbReference type="AlphaFoldDB" id="A0A4Y2H0L3"/>
<comment type="caution">
    <text evidence="2">The sequence shown here is derived from an EMBL/GenBank/DDBJ whole genome shotgun (WGS) entry which is preliminary data.</text>
</comment>
<proteinExistence type="predicted"/>